<feature type="region of interest" description="Disordered" evidence="7">
    <location>
        <begin position="712"/>
        <end position="740"/>
    </location>
</feature>
<keyword evidence="12" id="KW-1185">Reference proteome</keyword>
<feature type="domain" description="SH3" evidence="8">
    <location>
        <begin position="72"/>
        <end position="141"/>
    </location>
</feature>
<evidence type="ECO:0000256" key="6">
    <source>
        <dbReference type="PROSITE-ProRule" id="PRU00192"/>
    </source>
</evidence>
<evidence type="ECO:0000256" key="7">
    <source>
        <dbReference type="SAM" id="MobiDB-lite"/>
    </source>
</evidence>
<evidence type="ECO:0000259" key="10">
    <source>
        <dbReference type="PROSITE" id="PS50212"/>
    </source>
</evidence>
<evidence type="ECO:0000256" key="1">
    <source>
        <dbReference type="ARBA" id="ARBA00022443"/>
    </source>
</evidence>
<dbReference type="OrthoDB" id="546434at2759"/>
<dbReference type="GO" id="GO:0005886">
    <property type="term" value="C:plasma membrane"/>
    <property type="evidence" value="ECO:0007669"/>
    <property type="project" value="TreeGrafter"/>
</dbReference>
<feature type="compositionally biased region" description="Polar residues" evidence="7">
    <location>
        <begin position="484"/>
        <end position="496"/>
    </location>
</feature>
<dbReference type="InterPro" id="IPR008937">
    <property type="entry name" value="Ras-like_GEF"/>
</dbReference>
<dbReference type="Pfam" id="PF00618">
    <property type="entry name" value="RasGEF_N"/>
    <property type="match status" value="1"/>
</dbReference>
<dbReference type="PROSITE" id="PS50009">
    <property type="entry name" value="RASGEF_CAT"/>
    <property type="match status" value="1"/>
</dbReference>
<feature type="compositionally biased region" description="Low complexity" evidence="7">
    <location>
        <begin position="447"/>
        <end position="458"/>
    </location>
</feature>
<keyword evidence="4" id="KW-0131">Cell cycle</keyword>
<evidence type="ECO:0000259" key="8">
    <source>
        <dbReference type="PROSITE" id="PS50002"/>
    </source>
</evidence>
<dbReference type="RefSeq" id="XP_037145215.1">
    <property type="nucleotide sequence ID" value="XM_037289320.1"/>
</dbReference>
<dbReference type="InterPro" id="IPR019804">
    <property type="entry name" value="Ras_G-nucl-exch_fac_CS"/>
</dbReference>
<dbReference type="SUPFAM" id="SSF48366">
    <property type="entry name" value="Ras GEF"/>
    <property type="match status" value="1"/>
</dbReference>
<dbReference type="Gene3D" id="1.10.840.10">
    <property type="entry name" value="Ras guanine-nucleotide exchange factors catalytic domain"/>
    <property type="match status" value="1"/>
</dbReference>
<evidence type="ECO:0000313" key="11">
    <source>
        <dbReference type="EMBL" id="QLG73488.1"/>
    </source>
</evidence>
<feature type="compositionally biased region" description="Low complexity" evidence="7">
    <location>
        <begin position="260"/>
        <end position="271"/>
    </location>
</feature>
<feature type="region of interest" description="Disordered" evidence="7">
    <location>
        <begin position="447"/>
        <end position="521"/>
    </location>
</feature>
<keyword evidence="3 5" id="KW-0344">Guanine-nucleotide releasing factor</keyword>
<proteinExistence type="predicted"/>
<feature type="compositionally biased region" description="Low complexity" evidence="7">
    <location>
        <begin position="141"/>
        <end position="183"/>
    </location>
</feature>
<feature type="domain" description="N-terminal Ras-GEF" evidence="10">
    <location>
        <begin position="1198"/>
        <end position="1328"/>
    </location>
</feature>
<dbReference type="PROSITE" id="PS00720">
    <property type="entry name" value="RASGEF"/>
    <property type="match status" value="1"/>
</dbReference>
<dbReference type="Pfam" id="PF00018">
    <property type="entry name" value="SH3_1"/>
    <property type="match status" value="1"/>
</dbReference>
<keyword evidence="2" id="KW-0132">Cell division</keyword>
<dbReference type="Gene3D" id="2.30.30.40">
    <property type="entry name" value="SH3 Domains"/>
    <property type="match status" value="1"/>
</dbReference>
<dbReference type="CDD" id="cd11883">
    <property type="entry name" value="SH3_Sdc25"/>
    <property type="match status" value="1"/>
</dbReference>
<dbReference type="SUPFAM" id="SSF50044">
    <property type="entry name" value="SH3-domain"/>
    <property type="match status" value="1"/>
</dbReference>
<dbReference type="PROSITE" id="PS50212">
    <property type="entry name" value="RASGEF_NTER"/>
    <property type="match status" value="1"/>
</dbReference>
<feature type="domain" description="Ras-GEF" evidence="9">
    <location>
        <begin position="1380"/>
        <end position="1617"/>
    </location>
</feature>
<gene>
    <name evidence="11" type="ORF">HG535_0E05720</name>
</gene>
<dbReference type="InterPro" id="IPR036028">
    <property type="entry name" value="SH3-like_dom_sf"/>
</dbReference>
<dbReference type="CDD" id="cd06224">
    <property type="entry name" value="REM"/>
    <property type="match status" value="1"/>
</dbReference>
<dbReference type="PROSITE" id="PS50002">
    <property type="entry name" value="SH3"/>
    <property type="match status" value="1"/>
</dbReference>
<dbReference type="SMART" id="SM00147">
    <property type="entry name" value="RasGEF"/>
    <property type="match status" value="1"/>
</dbReference>
<dbReference type="GeneID" id="59237230"/>
<feature type="region of interest" description="Disordered" evidence="7">
    <location>
        <begin position="1151"/>
        <end position="1178"/>
    </location>
</feature>
<dbReference type="InterPro" id="IPR036964">
    <property type="entry name" value="RASGEF_cat_dom_sf"/>
</dbReference>
<evidence type="ECO:0000313" key="12">
    <source>
        <dbReference type="Proteomes" id="UP000509704"/>
    </source>
</evidence>
<dbReference type="PANTHER" id="PTHR23113">
    <property type="entry name" value="GUANINE NUCLEOTIDE EXCHANGE FACTOR"/>
    <property type="match status" value="1"/>
</dbReference>
<organism evidence="11 12">
    <name type="scientific">Zygotorulaspora mrakii</name>
    <name type="common">Zygosaccharomyces mrakii</name>
    <dbReference type="NCBI Taxonomy" id="42260"/>
    <lineage>
        <taxon>Eukaryota</taxon>
        <taxon>Fungi</taxon>
        <taxon>Dikarya</taxon>
        <taxon>Ascomycota</taxon>
        <taxon>Saccharomycotina</taxon>
        <taxon>Saccharomycetes</taxon>
        <taxon>Saccharomycetales</taxon>
        <taxon>Saccharomycetaceae</taxon>
        <taxon>Zygotorulaspora</taxon>
    </lineage>
</organism>
<evidence type="ECO:0000256" key="4">
    <source>
        <dbReference type="ARBA" id="ARBA00023306"/>
    </source>
</evidence>
<sequence>MSSSVDSCSGSGEDLREVRDGRHAVQISGHTPAQSPAEMIKTASTQCSSVSLPTNINEAMDNSVSHPVTSIIPVDVVIALYDFVPVNNSSSKNSQLSLQQGDTIYVLNKNESGWWDGIYIDSYNRVNRGWFPHTYSRSLNHSQQQQLQYRQKQQQQQQQQHQQQSQKQQVSKQQQQQQQHPQQTPQHISTASGKRRSQVRHNLSTHGIRRSSLPQQPVPQASPIHRRSSLSTGSPSRQLFAPHNSFQQIQAKSHGLRQCSPSPSQSSSVGSISISPFSYEFNFNDTQHVNRIGSDIASASQTRYNSLSGPSSSAGSHMGSIAGSNPRYNKAQHFQQQQATEQSHHEKINILSLEEIEMIFNSLHTEIPPIWSPIPASTMDKVVYYNKNFDIYCSQLPLIANSSLDSSSDFKTDDNLIDLSPRDLQDSSKSIDSKTFKLAPTYNSRNSIASKNSSLSSSTQMQAKDMRSGSSSTSTSYVYRVASESQAGNTGQQPLSNKGGRQKLPSTANTDADPIPPNYGKKKVNSVSSAYNRHSHKRPQAILSKPDLFYHHTMDIKLWSELRDTTLYFVTKTHNMFLRNNRLEYERSLNLVSAFLTYTQMACRLSYAQIKEKQLLREVKKILKRIINSLSTISINSSVYFGSFHRPFSSLNDTPRPSEASLKDEDLKKGTTNEVSEPLYKNPNVTDTDTLVGDSATYPPYAGYHVNLSGTDSYAESSSPQRNNSATTTRTSVPSIRGSPHDIPTSSAIIKNLYENLDIEFNHLIKAIQTLFLLLQTSIISNDWIPQLFPRFFKGSFNGGSWSNPFNQIHQTHESVSSQVSSPSGLPSNVAEAIAGVYGCPSVDCADTCRDANLFPSTSREKSIQSSQKTNTLSGFNRPLHHRTFSRSKASRNIQYPLNDNTANLMKKRYQSICEKLGAIKLFDASDNNHGTIVSKKKQLEIISQTYEEVSSCVLLEVLENLDLGIFVSLRTLITSNRKLDHESEEFLRHAFSTISSILTDFFDIKQLFHDSVVKFIMSAQQITLDDPYVFCSMRPKFPVGYFEPGLNPISQSHTNRIDKNVMEFYTSLISKDVEFNDMTFLRTSDEFIDCCAKYTQMAFVSCGIVEQLVESRENLLNYAARMMKNDLTAELLEGEQQKWFGDYEVFENEDGDETIERDSEETDEFSGVECTDDSSDPLKDKPWFLQSEYSKSFILDQRGRIKGGTSEALIEHLTSHEVIDAWFNVSMLITFRSMFTTREFLYALVYRYNLYPPEGLSYDEYNLWIEKKLNPIQCRVINIMKSLFSQYWTPAYYEPGISSILNFAQIAVGEKIPGAEELFEEISDNIAAKGVRKSTDGSSFFHEGGTVSDFNMNALSSFSSIHSSSPIIRLKKFKILDIDPRTYAAQLTLLEHSLYIRIPIFECLDRAWGTKYCDMGGSANITKFISSANNLTNYVSYAIVKEVEVKKRSALIQYFITVAQYCRELNNFSAMTAIVSALCSSPIYRLKKTWSHVSAECTRILRELNSLMDSKKNFINYRELVRSVIDVPCVPFFGVYLSDLTFTFGGNPDFLHRSSDIINFGKRARIVDILEEIMSFKRIHYKFKRYDDIQSIIESSLEKVPHIEKQYELSLLIEPRTDDQGRPSAVNPIKGNVFDPKAASDVRNGRLLKFGKKKSSSRLF</sequence>
<evidence type="ECO:0000259" key="9">
    <source>
        <dbReference type="PROSITE" id="PS50009"/>
    </source>
</evidence>
<dbReference type="GO" id="GO:0005085">
    <property type="term" value="F:guanyl-nucleotide exchange factor activity"/>
    <property type="evidence" value="ECO:0007669"/>
    <property type="project" value="UniProtKB-KW"/>
</dbReference>
<dbReference type="InterPro" id="IPR023578">
    <property type="entry name" value="Ras_GEF_dom_sf"/>
</dbReference>
<feature type="region of interest" description="Disordered" evidence="7">
    <location>
        <begin position="651"/>
        <end position="687"/>
    </location>
</feature>
<dbReference type="SMART" id="SM00326">
    <property type="entry name" value="SH3"/>
    <property type="match status" value="1"/>
</dbReference>
<dbReference type="GO" id="GO:0007265">
    <property type="term" value="P:Ras protein signal transduction"/>
    <property type="evidence" value="ECO:0007669"/>
    <property type="project" value="TreeGrafter"/>
</dbReference>
<dbReference type="Proteomes" id="UP000509704">
    <property type="component" value="Chromosome 5"/>
</dbReference>
<dbReference type="GO" id="GO:0051301">
    <property type="term" value="P:cell division"/>
    <property type="evidence" value="ECO:0007669"/>
    <property type="project" value="UniProtKB-KW"/>
</dbReference>
<dbReference type="Gene3D" id="1.20.870.10">
    <property type="entry name" value="Son of sevenless (SoS) protein Chain: S domain 1"/>
    <property type="match status" value="1"/>
</dbReference>
<feature type="compositionally biased region" description="Polar residues" evidence="7">
    <location>
        <begin position="712"/>
        <end position="734"/>
    </location>
</feature>
<evidence type="ECO:0000256" key="5">
    <source>
        <dbReference type="PROSITE-ProRule" id="PRU00168"/>
    </source>
</evidence>
<feature type="compositionally biased region" description="Low complexity" evidence="7">
    <location>
        <begin position="468"/>
        <end position="483"/>
    </location>
</feature>
<feature type="compositionally biased region" description="Acidic residues" evidence="7">
    <location>
        <begin position="1151"/>
        <end position="1176"/>
    </location>
</feature>
<name>A0A7H9B475_ZYGMR</name>
<dbReference type="EMBL" id="CP058608">
    <property type="protein sequence ID" value="QLG73488.1"/>
    <property type="molecule type" value="Genomic_DNA"/>
</dbReference>
<reference evidence="11 12" key="1">
    <citation type="submission" date="2020-07" db="EMBL/GenBank/DDBJ databases">
        <title>The yeast mating-type switching endonuclease HO is a domesticated member of an unorthodox homing genetic element family.</title>
        <authorList>
            <person name="Coughlan A.Y."/>
            <person name="Lombardi L."/>
            <person name="Braun-Galleani S."/>
            <person name="Martos A.R."/>
            <person name="Galeote V."/>
            <person name="Bigey F."/>
            <person name="Dequin S."/>
            <person name="Byrne K.P."/>
            <person name="Wolfe K.H."/>
        </authorList>
    </citation>
    <scope>NUCLEOTIDE SEQUENCE [LARGE SCALE GENOMIC DNA]</scope>
    <source>
        <strain evidence="11 12">NRRL Y-6702</strain>
    </source>
</reference>
<dbReference type="Pfam" id="PF00617">
    <property type="entry name" value="RasGEF"/>
    <property type="match status" value="1"/>
</dbReference>
<dbReference type="InterPro" id="IPR000651">
    <property type="entry name" value="Ras-like_Gua-exchang_fac_N"/>
</dbReference>
<protein>
    <submittedName>
        <fullName evidence="11">Uncharacterized protein</fullName>
    </submittedName>
</protein>
<dbReference type="InterPro" id="IPR001452">
    <property type="entry name" value="SH3_domain"/>
</dbReference>
<evidence type="ECO:0000256" key="2">
    <source>
        <dbReference type="ARBA" id="ARBA00022618"/>
    </source>
</evidence>
<keyword evidence="1 6" id="KW-0728">SH3 domain</keyword>
<dbReference type="SMART" id="SM00229">
    <property type="entry name" value="RasGEFN"/>
    <property type="match status" value="1"/>
</dbReference>
<feature type="compositionally biased region" description="Basic and acidic residues" evidence="7">
    <location>
        <begin position="661"/>
        <end position="671"/>
    </location>
</feature>
<dbReference type="KEGG" id="zmk:HG535_0E05720"/>
<feature type="region of interest" description="Disordered" evidence="7">
    <location>
        <begin position="141"/>
        <end position="271"/>
    </location>
</feature>
<accession>A0A7H9B475</accession>
<dbReference type="InterPro" id="IPR001895">
    <property type="entry name" value="RASGEF_cat_dom"/>
</dbReference>
<dbReference type="CDD" id="cd00155">
    <property type="entry name" value="RasGEF"/>
    <property type="match status" value="1"/>
</dbReference>
<evidence type="ECO:0000256" key="3">
    <source>
        <dbReference type="ARBA" id="ARBA00022658"/>
    </source>
</evidence>
<dbReference type="PANTHER" id="PTHR23113:SF368">
    <property type="entry name" value="CELL DIVISION CONTROL PROTEIN 25"/>
    <property type="match status" value="1"/>
</dbReference>